<feature type="region of interest" description="Disordered" evidence="2">
    <location>
        <begin position="2780"/>
        <end position="2803"/>
    </location>
</feature>
<organism evidence="4 5">
    <name type="scientific">Aedes aegypti</name>
    <name type="common">Yellowfever mosquito</name>
    <name type="synonym">Culex aegypti</name>
    <dbReference type="NCBI Taxonomy" id="7159"/>
    <lineage>
        <taxon>Eukaryota</taxon>
        <taxon>Metazoa</taxon>
        <taxon>Ecdysozoa</taxon>
        <taxon>Arthropoda</taxon>
        <taxon>Hexapoda</taxon>
        <taxon>Insecta</taxon>
        <taxon>Pterygota</taxon>
        <taxon>Neoptera</taxon>
        <taxon>Endopterygota</taxon>
        <taxon>Diptera</taxon>
        <taxon>Nematocera</taxon>
        <taxon>Culicoidea</taxon>
        <taxon>Culicidae</taxon>
        <taxon>Culicinae</taxon>
        <taxon>Aedini</taxon>
        <taxon>Aedes</taxon>
        <taxon>Stegomyia</taxon>
    </lineage>
</organism>
<dbReference type="OrthoDB" id="2436455at2759"/>
<feature type="coiled-coil region" evidence="1">
    <location>
        <begin position="634"/>
        <end position="917"/>
    </location>
</feature>
<feature type="region of interest" description="Disordered" evidence="2">
    <location>
        <begin position="2416"/>
        <end position="2580"/>
    </location>
</feature>
<keyword evidence="5" id="KW-1185">Reference proteome</keyword>
<feature type="coiled-coil region" evidence="1">
    <location>
        <begin position="1333"/>
        <end position="1374"/>
    </location>
</feature>
<feature type="compositionally biased region" description="Low complexity" evidence="2">
    <location>
        <begin position="2509"/>
        <end position="2523"/>
    </location>
</feature>
<feature type="coiled-coil region" evidence="1">
    <location>
        <begin position="211"/>
        <end position="349"/>
    </location>
</feature>
<evidence type="ECO:0000313" key="4">
    <source>
        <dbReference type="EnsemblMetazoa" id="AAEL019900-PA"/>
    </source>
</evidence>
<feature type="compositionally biased region" description="Basic and acidic residues" evidence="2">
    <location>
        <begin position="2555"/>
        <end position="2566"/>
    </location>
</feature>
<evidence type="ECO:0000313" key="5">
    <source>
        <dbReference type="Proteomes" id="UP000008820"/>
    </source>
</evidence>
<proteinExistence type="predicted"/>
<feature type="region of interest" description="Disordered" evidence="2">
    <location>
        <begin position="2383"/>
        <end position="2403"/>
    </location>
</feature>
<keyword evidence="3" id="KW-0472">Membrane</keyword>
<feature type="coiled-coil region" evidence="1">
    <location>
        <begin position="492"/>
        <end position="589"/>
    </location>
</feature>
<dbReference type="PANTHER" id="PTHR46753">
    <property type="entry name" value="FYVE AND COILED-COIL DOMAIN-CONTAINING PROTEIN 1"/>
    <property type="match status" value="1"/>
</dbReference>
<feature type="compositionally biased region" description="Polar residues" evidence="2">
    <location>
        <begin position="2304"/>
        <end position="2322"/>
    </location>
</feature>
<feature type="coiled-coil region" evidence="1">
    <location>
        <begin position="1571"/>
        <end position="1738"/>
    </location>
</feature>
<feature type="compositionally biased region" description="Polar residues" evidence="2">
    <location>
        <begin position="2416"/>
        <end position="2426"/>
    </location>
</feature>
<feature type="compositionally biased region" description="Basic and acidic residues" evidence="2">
    <location>
        <begin position="2427"/>
        <end position="2436"/>
    </location>
</feature>
<evidence type="ECO:0000256" key="3">
    <source>
        <dbReference type="SAM" id="Phobius"/>
    </source>
</evidence>
<sequence>MDGLRWSRVLLQWVKDSRLIPCECDSIEQCSVEEFYQQFRSRIHQTVALPEDSIISFLRQHFPHYELYLTETGQIAAPDHFYIFSLLLFFSCVRHPERFFQQICNGFDKPQQYAVTAFLKSMLESAQMRQEIDRMMIRRSIQDAMPQTMLPPETPPNPNPAPLQRESSRLSLPSRLTSSTVSSGDIVDGSPLRLGRQPPKISPPTPKTIILDERTKQLKELKAQLEAERYEKGYLEVQLKQLQDKNEKFLEDKRKYVKEIRELRTELQACNRENESPNKQRGADHKVARIERLLAEKEEALDRLRIELETVAENNRNSTEMINYRNVQIVKLKDQIHELENSLGSLSECIAEKDEVIKCLRENNEELQRFIEESRFKQSGPLPENLNTSFDGMMELSSGGSSNGNGTGRSYNITPENMAHAVVDVQLKEKEAENCLLKRSLEIIEQEKVRVSGLVGSFFRLYGDLVGAMPYGSANPQDVGFVEKMNIFKSCYESLFEELGKFKESKEMLEEKSDALEKDVRALKTELLARTEVLENLERHSADIERQLELVKQTANEYQRKNQALDEDVNRQKRDLLKLISEKDALSQQNLTLNVEFNSLKGEHESLTAKIDYLMLSLNEDYEGSDFSSWFDKMDDLKERVRTLKEDKERLTGMNMKITMEKVGLEKHISVSEMRLKEMKELHVESEKKLRRLSEQLSESEKALEEKGNCVTSLEKLKADLEENIQGLSAELLESQSKLTEMSEDFQSCEETLRSVRDEMKSRDHELSCAKDTIEELQTNLEKQQVELQSAMQLQLETASEKEQLAVNLTDIQQKLSEESEMLQETIKKLEKANLESQKLTEHRDNLQQEKLILEEALAEQCNELGKHSKTIQNLELQLQNLQQLLADEADQSKETQQSLNAQIIDQQQQLDASRKEQQILSAANRSLLTGLELVQEKITQLEGQYVSKIGTLEAKLGEFAALLTKLSAYQFKLRLEKAQLEDNLGKMIREFEILQTENDKLLEAEKALQQTVQELRLEKTAVEERSVGLEEQLAEMEVRVDLNGNRIKELEGSCAELEAERIRLLGDGSQREKELQKQIEEAAACYEKLEQKNKQMNKAQSDLQVQLIEKLEQFKCVSNERDEMEVKCARLEVDMKELQADLEEQKQKTASNCEAKAALEAQLLAVREELSQLEQDKSRVEEALEENRATLEERTETISRLSREKELLSEKVQELATVLATVRQTKSTIQQKLEEQQEKSDELSCQLEDLNSKLLAVAEELGRVTEEKEAILIRQNAEKQELVEKVEELTESIAMAEEDRDTLREEKCRLQAEVERIEHDKGSLDEQCGKLLKQLSKEREDAANEKARQEITIAALGEERDALQEKLAAIDEERGALAGKVAELEETKTGLECALSDKGAVESKVVELSKLIDELRSEKMKLEGEWSSLSEELHSNNKTIEELKENVRTLEESKKNLQSQVSNGNETNKQLRQEVQDLSKALQASKQEIEAMEVETKKLATELTQSEAKVEELSAEIKQTSSQLQEVEAILKTKERESAVVSEKLVERTKDLELVRSQKEDVILQQSRNIESIQTEQQELAKRLQQVLTESSNREAEVKQLTGELNSRSLELKAKEQEVHAKEQEIRSATELLTASEAKAAELSLNVDQLNAAKSSLEMQIRKLQDDFDHERELCQATERKAEDLAASLSEASESKIRLEHQLHQLEIERTNAESANQQLIQQLSDLKAQVAKQQTSIDAKDTEIHHLTEGLEKVKRIQSHLEEKVTDFESVVTEKDEIETQLIRLQNELETIQDDKRRIETELDAVKEEKADVDRRLIQQLQNYDTVNEAYRNEREANKELQAKQQNLNKKLQEATAENALLVHTHESSKAQLAAKEKRIAEQDKQMEKLKREMENLFGKNQQMDSLASEFMHLKVEKSELEAKKEELNEAIEQKEIEEKAMQESMEHLKESLKVKQQELDSLHSDVTNLKESLHSLKIENSKLKSTHELQLTKMLNLELKNAEQSKKIEKLEESLNKTEISHLEDNSKASTLLKQLEKYKGYMVKVQELEELHQKERELNKMLSGDIDVLKAKLSKHREKTEEKEQQWKQERSTLQQKITNEIKENEIKLRDYRIEYESKLEKMKEKMVTLYHEETGKKDAKHEKDLLQQKLGFDEKLKEKDEQLEKHQILTSKLQKQIADMNVTHLEIMKENEFMKSKLRIMEQMKERRSLMPPPGTVQLRSHLKMEDEEGEQFNNTYLTDLKTGRMSPPFGGRESIPLTELQKRNSMVRPHLKDSYALQYVDGNLTDDDNRDLAGGNLDDSSTSLISRKKQSGTTSYKRPGPPTPSKKAGRLSFGGSLPTNDFQYKEILKDNSNGSSSGGGAFGGRLSFGRKSNVDPSTALATTAGNSSGSNADLNARRKTPGKFKQMISSSNLFNSSQPQQKDETPKRGDLPPMRHPFPSKLNSIRGQTADCGSSDLDERRLRRRRSRLVSSTDDSSPENRKNLPIRKVTTRFDTNRHLSRNSSSDSAGSSPASGVDPSDDPYEGFSYEGPSDQIRKIDINRMGVSGKGDPKAQIRHKDLNNNNHEPSKVTPENVGTKLINSENSTSQPIVNDLSISNFVQLFDRMKLDSISERHRSDGNEEFGNVPSRSNVEEFNDEMALDSIDRSAVNQEFGNDHYMSSFIKLIDEMTLDSPISDGHRSDVDDHSRSNFEILNDEIVPNSNPNEHRWDENEEFAHDHSASNYESFNDAMVPDFNSNGHRSDGDKEFGRVVPDSNTDGRRSIVTEEIDNDHLRSNFKKPNNEMVPDSNSNGHRSDANEKFAHDRSMSNFEALNDQMVLDRPSEILPSNQLLLYRSSMHDPFENVVSSSTTGLGPVSVPLLERFSEIFRIASIQKQLSTVTALESFSAGGRDDRATDAKVDWTPEVLLVFAGLSFSALLFSIYLHYVGFQV</sequence>
<feature type="region of interest" description="Disordered" evidence="2">
    <location>
        <begin position="2291"/>
        <end position="2342"/>
    </location>
</feature>
<accession>A0A903V963</accession>
<feature type="transmembrane region" description="Helical" evidence="3">
    <location>
        <begin position="2912"/>
        <end position="2932"/>
    </location>
</feature>
<dbReference type="Gene3D" id="1.10.287.1490">
    <property type="match status" value="2"/>
</dbReference>
<reference evidence="4" key="2">
    <citation type="submission" date="2022-10" db="UniProtKB">
        <authorList>
            <consortium name="EnsemblMetazoa"/>
        </authorList>
    </citation>
    <scope>IDENTIFICATION</scope>
    <source>
        <strain evidence="4">LVP_AGWG</strain>
    </source>
</reference>
<feature type="region of interest" description="Disordered" evidence="2">
    <location>
        <begin position="2743"/>
        <end position="2766"/>
    </location>
</feature>
<keyword evidence="3" id="KW-0812">Transmembrane</keyword>
<dbReference type="EnsemblMetazoa" id="AAEL019900-RA">
    <property type="protein sequence ID" value="AAEL019900-PA"/>
    <property type="gene ID" value="AAEL019900"/>
</dbReference>
<keyword evidence="1" id="KW-0175">Coiled coil</keyword>
<evidence type="ECO:0000256" key="2">
    <source>
        <dbReference type="SAM" id="MobiDB-lite"/>
    </source>
</evidence>
<feature type="compositionally biased region" description="Pro residues" evidence="2">
    <location>
        <begin position="152"/>
        <end position="161"/>
    </location>
</feature>
<feature type="coiled-coil region" evidence="1">
    <location>
        <begin position="2070"/>
        <end position="2137"/>
    </location>
</feature>
<reference evidence="4 5" key="1">
    <citation type="submission" date="2017-06" db="EMBL/GenBank/DDBJ databases">
        <title>Aedes aegypti genome working group (AGWG) sequencing and assembly.</title>
        <authorList>
            <consortium name="Aedes aegypti Genome Working Group (AGWG)"/>
            <person name="Matthews B.J."/>
        </authorList>
    </citation>
    <scope>NUCLEOTIDE SEQUENCE [LARGE SCALE GENOMIC DNA]</scope>
    <source>
        <strain evidence="4 5">LVP_AGWG</strain>
    </source>
</reference>
<gene>
    <name evidence="4" type="primary">5579479</name>
</gene>
<dbReference type="PANTHER" id="PTHR46753:SF3">
    <property type="entry name" value="PDZ DOMAIN-CONTAINING PROTEIN"/>
    <property type="match status" value="1"/>
</dbReference>
<dbReference type="Proteomes" id="UP000008820">
    <property type="component" value="Chromosome 1"/>
</dbReference>
<feature type="coiled-coil region" evidence="1">
    <location>
        <begin position="978"/>
        <end position="1307"/>
    </location>
</feature>
<feature type="coiled-coil region" evidence="1">
    <location>
        <begin position="1399"/>
        <end position="1538"/>
    </location>
</feature>
<feature type="compositionally biased region" description="Low complexity" evidence="2">
    <location>
        <begin position="169"/>
        <end position="183"/>
    </location>
</feature>
<evidence type="ECO:0000256" key="1">
    <source>
        <dbReference type="SAM" id="Coils"/>
    </source>
</evidence>
<feature type="region of interest" description="Disordered" evidence="2">
    <location>
        <begin position="146"/>
        <end position="207"/>
    </location>
</feature>
<name>A0A903V963_AEDAE</name>
<feature type="compositionally biased region" description="Polar residues" evidence="2">
    <location>
        <begin position="2383"/>
        <end position="2399"/>
    </location>
</feature>
<feature type="coiled-coil region" evidence="1">
    <location>
        <begin position="1770"/>
        <end position="2024"/>
    </location>
</feature>
<protein>
    <submittedName>
        <fullName evidence="4">Uncharacterized protein</fullName>
    </submittedName>
</protein>
<feature type="compositionally biased region" description="Basic and acidic residues" evidence="2">
    <location>
        <begin position="2746"/>
        <end position="2755"/>
    </location>
</feature>
<keyword evidence="3" id="KW-1133">Transmembrane helix</keyword>